<organism evidence="1 2">
    <name type="scientific">Clostridium innocuum</name>
    <dbReference type="NCBI Taxonomy" id="1522"/>
    <lineage>
        <taxon>Bacteria</taxon>
        <taxon>Bacillati</taxon>
        <taxon>Bacillota</taxon>
        <taxon>Clostridia</taxon>
        <taxon>Eubacteriales</taxon>
        <taxon>Clostridiaceae</taxon>
        <taxon>Clostridium</taxon>
    </lineage>
</organism>
<evidence type="ECO:0000313" key="2">
    <source>
        <dbReference type="Proteomes" id="UP000030008"/>
    </source>
</evidence>
<reference evidence="1 2" key="1">
    <citation type="submission" date="2014-08" db="EMBL/GenBank/DDBJ databases">
        <title>Clostridium innocuum, an unnegligible vancomycin-resistant pathogen causing extra-intestinal infections.</title>
        <authorList>
            <person name="Feng Y."/>
            <person name="Chiu C.-H."/>
        </authorList>
    </citation>
    <scope>NUCLEOTIDE SEQUENCE [LARGE SCALE GENOMIC DNA]</scope>
    <source>
        <strain evidence="1 2">AN88</strain>
    </source>
</reference>
<dbReference type="RefSeq" id="WP_044904509.1">
    <property type="nucleotide sequence ID" value="NZ_JAQCQO010000004.1"/>
</dbReference>
<name>A0A099I9V9_CLOIN</name>
<gene>
    <name evidence="1" type="ORF">CIAN88_05415</name>
</gene>
<dbReference type="Proteomes" id="UP000030008">
    <property type="component" value="Unassembled WGS sequence"/>
</dbReference>
<sequence length="247" mass="28085">MKKLTGIAGLLILCCIGGCAPVQKEATFLKSSIRFHFPGEDMEESLIVRFKKEGGEGVRVTGIADYKADAVVDPRYVIDEEAPMEDEDFYAYGIQLPMFKDMKVSFSKITYQKDQEEKTADIGIYEIEKSGEVFEEASISKNWDSEKKELYIDVNTKAAGRLIHVEAVNPDAPIKIEIQRNTYGDFDTDTRVILRYELPKEYDMTATNFCYTFEKSGRRIQRYGRGVVELYRSGNQTAGRGFQRLAV</sequence>
<accession>A0A099I9V9</accession>
<dbReference type="AlphaFoldDB" id="A0A099I9V9"/>
<dbReference type="EMBL" id="JQIF01000023">
    <property type="protein sequence ID" value="KGJ53987.1"/>
    <property type="molecule type" value="Genomic_DNA"/>
</dbReference>
<proteinExistence type="predicted"/>
<comment type="caution">
    <text evidence="1">The sequence shown here is derived from an EMBL/GenBank/DDBJ whole genome shotgun (WGS) entry which is preliminary data.</text>
</comment>
<protein>
    <submittedName>
        <fullName evidence="1">Uncharacterized protein</fullName>
    </submittedName>
</protein>
<evidence type="ECO:0000313" key="1">
    <source>
        <dbReference type="EMBL" id="KGJ53987.1"/>
    </source>
</evidence>